<evidence type="ECO:0000256" key="1">
    <source>
        <dbReference type="SAM" id="SignalP"/>
    </source>
</evidence>
<organism evidence="3 4">
    <name type="scientific">Candidatus Merdivivens pullicola</name>
    <dbReference type="NCBI Taxonomy" id="2840872"/>
    <lineage>
        <taxon>Bacteria</taxon>
        <taxon>Pseudomonadati</taxon>
        <taxon>Bacteroidota</taxon>
        <taxon>Bacteroidia</taxon>
        <taxon>Bacteroidales</taxon>
        <taxon>Muribaculaceae</taxon>
        <taxon>Muribaculaceae incertae sedis</taxon>
        <taxon>Candidatus Merdivivens</taxon>
    </lineage>
</organism>
<gene>
    <name evidence="3" type="ORF">IAB81_04405</name>
</gene>
<evidence type="ECO:0000259" key="2">
    <source>
        <dbReference type="Pfam" id="PF04389"/>
    </source>
</evidence>
<feature type="domain" description="Peptidase M28" evidence="2">
    <location>
        <begin position="94"/>
        <end position="322"/>
    </location>
</feature>
<name>A0A9D9NGV2_9BACT</name>
<dbReference type="GO" id="GO:0008235">
    <property type="term" value="F:metalloexopeptidase activity"/>
    <property type="evidence" value="ECO:0007669"/>
    <property type="project" value="InterPro"/>
</dbReference>
<proteinExistence type="predicted"/>
<reference evidence="3" key="1">
    <citation type="submission" date="2020-10" db="EMBL/GenBank/DDBJ databases">
        <authorList>
            <person name="Gilroy R."/>
        </authorList>
    </citation>
    <scope>NUCLEOTIDE SEQUENCE</scope>
    <source>
        <strain evidence="3">B1-8020</strain>
    </source>
</reference>
<protein>
    <submittedName>
        <fullName evidence="3">M28 family peptidase</fullName>
    </submittedName>
</protein>
<evidence type="ECO:0000313" key="4">
    <source>
        <dbReference type="Proteomes" id="UP000823604"/>
    </source>
</evidence>
<reference evidence="3" key="2">
    <citation type="journal article" date="2021" name="PeerJ">
        <title>Extensive microbial diversity within the chicken gut microbiome revealed by metagenomics and culture.</title>
        <authorList>
            <person name="Gilroy R."/>
            <person name="Ravi A."/>
            <person name="Getino M."/>
            <person name="Pursley I."/>
            <person name="Horton D.L."/>
            <person name="Alikhan N.F."/>
            <person name="Baker D."/>
            <person name="Gharbi K."/>
            <person name="Hall N."/>
            <person name="Watson M."/>
            <person name="Adriaenssens E.M."/>
            <person name="Foster-Nyarko E."/>
            <person name="Jarju S."/>
            <person name="Secka A."/>
            <person name="Antonio M."/>
            <person name="Oren A."/>
            <person name="Chaudhuri R.R."/>
            <person name="La Ragione R."/>
            <person name="Hildebrand F."/>
            <person name="Pallen M.J."/>
        </authorList>
    </citation>
    <scope>NUCLEOTIDE SEQUENCE</scope>
    <source>
        <strain evidence="3">B1-8020</strain>
    </source>
</reference>
<dbReference type="SUPFAM" id="SSF53187">
    <property type="entry name" value="Zn-dependent exopeptidases"/>
    <property type="match status" value="1"/>
</dbReference>
<dbReference type="PANTHER" id="PTHR12147">
    <property type="entry name" value="METALLOPEPTIDASE M28 FAMILY MEMBER"/>
    <property type="match status" value="1"/>
</dbReference>
<sequence>MTYTRLTISIVLCFVLSLGTSHSQPPYNADMMYAVEFLSSQTCGGRSSGTTGSFEAAVYIESIFENARLTPLFKDGYAQPFTTKTAGGTAVCRNLAGIIRGNNHEKYEKPYIIIGAHYDHLGKLDGKIYPGADDNASGVAALGYLARQFAMNRFLKDTASRSVILVAFDAKEYSMAGSRAFVDSLLSQEGIADPVSGEKISRDKIAFMANIDQLGSILEPIDPYHREYLMVLGSEALEEYDRTVLEVTGRYFIPDLGIGFDYYGSKKFSDLFLRLSDQVNFIDNGIVSLMFTSGINKHTYKTSDTIANIDRKALEMRAKYIYLFIERLTR</sequence>
<dbReference type="InterPro" id="IPR045175">
    <property type="entry name" value="M28_fam"/>
</dbReference>
<dbReference type="Gene3D" id="3.40.630.10">
    <property type="entry name" value="Zn peptidases"/>
    <property type="match status" value="1"/>
</dbReference>
<dbReference type="GO" id="GO:0006508">
    <property type="term" value="P:proteolysis"/>
    <property type="evidence" value="ECO:0007669"/>
    <property type="project" value="InterPro"/>
</dbReference>
<dbReference type="AlphaFoldDB" id="A0A9D9NGV2"/>
<feature type="signal peptide" evidence="1">
    <location>
        <begin position="1"/>
        <end position="23"/>
    </location>
</feature>
<comment type="caution">
    <text evidence="3">The sequence shown here is derived from an EMBL/GenBank/DDBJ whole genome shotgun (WGS) entry which is preliminary data.</text>
</comment>
<dbReference type="Pfam" id="PF04389">
    <property type="entry name" value="Peptidase_M28"/>
    <property type="match status" value="1"/>
</dbReference>
<dbReference type="InterPro" id="IPR007484">
    <property type="entry name" value="Peptidase_M28"/>
</dbReference>
<dbReference type="EMBL" id="JADIMA010000040">
    <property type="protein sequence ID" value="MBO8472850.1"/>
    <property type="molecule type" value="Genomic_DNA"/>
</dbReference>
<dbReference type="Proteomes" id="UP000823604">
    <property type="component" value="Unassembled WGS sequence"/>
</dbReference>
<feature type="chain" id="PRO_5038782034" evidence="1">
    <location>
        <begin position="24"/>
        <end position="330"/>
    </location>
</feature>
<evidence type="ECO:0000313" key="3">
    <source>
        <dbReference type="EMBL" id="MBO8472850.1"/>
    </source>
</evidence>
<accession>A0A9D9NGV2</accession>
<dbReference type="PANTHER" id="PTHR12147:SF26">
    <property type="entry name" value="PEPTIDASE M28 DOMAIN-CONTAINING PROTEIN"/>
    <property type="match status" value="1"/>
</dbReference>
<keyword evidence="1" id="KW-0732">Signal</keyword>